<sequence>MLLVASERKLLLTQQMNKLKEVHTLKLTSAGKGWVKMPEVENRDAAQWTSPQSIFVWIAPFTLKPLMRIPRLFRRDCQVWWSALCHAAADVMDMGTMRSSIVQVRESIRFEQLPVDFVASIEFSPLRLSIVRPLAHRPLRKLPARRKLS</sequence>
<keyword evidence="1" id="KW-1185">Reference proteome</keyword>
<protein>
    <submittedName>
        <fullName evidence="2">Uncharacterized protein</fullName>
    </submittedName>
</protein>
<proteinExistence type="predicted"/>
<accession>A0A915E769</accession>
<organism evidence="1 2">
    <name type="scientific">Ditylenchus dipsaci</name>
    <dbReference type="NCBI Taxonomy" id="166011"/>
    <lineage>
        <taxon>Eukaryota</taxon>
        <taxon>Metazoa</taxon>
        <taxon>Ecdysozoa</taxon>
        <taxon>Nematoda</taxon>
        <taxon>Chromadorea</taxon>
        <taxon>Rhabditida</taxon>
        <taxon>Tylenchina</taxon>
        <taxon>Tylenchomorpha</taxon>
        <taxon>Sphaerularioidea</taxon>
        <taxon>Anguinidae</taxon>
        <taxon>Anguininae</taxon>
        <taxon>Ditylenchus</taxon>
    </lineage>
</organism>
<evidence type="ECO:0000313" key="2">
    <source>
        <dbReference type="WBParaSite" id="jg26482"/>
    </source>
</evidence>
<evidence type="ECO:0000313" key="1">
    <source>
        <dbReference type="Proteomes" id="UP000887574"/>
    </source>
</evidence>
<dbReference type="AlphaFoldDB" id="A0A915E769"/>
<reference evidence="2" key="1">
    <citation type="submission" date="2022-11" db="UniProtKB">
        <authorList>
            <consortium name="WormBaseParasite"/>
        </authorList>
    </citation>
    <scope>IDENTIFICATION</scope>
</reference>
<dbReference type="WBParaSite" id="jg26482">
    <property type="protein sequence ID" value="jg26482"/>
    <property type="gene ID" value="jg26482"/>
</dbReference>
<name>A0A915E769_9BILA</name>
<dbReference type="Proteomes" id="UP000887574">
    <property type="component" value="Unplaced"/>
</dbReference>